<evidence type="ECO:0000256" key="3">
    <source>
        <dbReference type="SAM" id="SignalP"/>
    </source>
</evidence>
<dbReference type="GO" id="GO:0016020">
    <property type="term" value="C:membrane"/>
    <property type="evidence" value="ECO:0007669"/>
    <property type="project" value="UniProtKB-SubCell"/>
</dbReference>
<dbReference type="EMBL" id="VIEB01000980">
    <property type="protein sequence ID" value="TQD77148.1"/>
    <property type="molecule type" value="Genomic_DNA"/>
</dbReference>
<dbReference type="AlphaFoldDB" id="A0A540KSF2"/>
<organism evidence="5 6">
    <name type="scientific">Malus baccata</name>
    <name type="common">Siberian crab apple</name>
    <name type="synonym">Pyrus baccata</name>
    <dbReference type="NCBI Taxonomy" id="106549"/>
    <lineage>
        <taxon>Eukaryota</taxon>
        <taxon>Viridiplantae</taxon>
        <taxon>Streptophyta</taxon>
        <taxon>Embryophyta</taxon>
        <taxon>Tracheophyta</taxon>
        <taxon>Spermatophyta</taxon>
        <taxon>Magnoliopsida</taxon>
        <taxon>eudicotyledons</taxon>
        <taxon>Gunneridae</taxon>
        <taxon>Pentapetalae</taxon>
        <taxon>rosids</taxon>
        <taxon>fabids</taxon>
        <taxon>Rosales</taxon>
        <taxon>Rosaceae</taxon>
        <taxon>Amygdaloideae</taxon>
        <taxon>Maleae</taxon>
        <taxon>Malus</taxon>
    </lineage>
</organism>
<dbReference type="Proteomes" id="UP000315295">
    <property type="component" value="Unassembled WGS sequence"/>
</dbReference>
<dbReference type="STRING" id="106549.A0A540KSF2"/>
<gene>
    <name evidence="5" type="ORF">C1H46_037312</name>
</gene>
<comment type="subcellular location">
    <subcellularLocation>
        <location evidence="1">Membrane</location>
        <topology evidence="1">Single-pass membrane protein</topology>
    </subcellularLocation>
</comment>
<evidence type="ECO:0000256" key="2">
    <source>
        <dbReference type="ARBA" id="ARBA00022729"/>
    </source>
</evidence>
<feature type="domain" description="Wall-associated receptor kinase galacturonan-binding" evidence="4">
    <location>
        <begin position="34"/>
        <end position="95"/>
    </location>
</feature>
<dbReference type="InterPro" id="IPR025287">
    <property type="entry name" value="WAK_GUB"/>
</dbReference>
<dbReference type="Gene3D" id="1.10.510.10">
    <property type="entry name" value="Transferase(Phosphotransferase) domain 1"/>
    <property type="match status" value="1"/>
</dbReference>
<evidence type="ECO:0000313" key="5">
    <source>
        <dbReference type="EMBL" id="TQD77148.1"/>
    </source>
</evidence>
<evidence type="ECO:0000256" key="1">
    <source>
        <dbReference type="ARBA" id="ARBA00004167"/>
    </source>
</evidence>
<keyword evidence="6" id="KW-1185">Reference proteome</keyword>
<evidence type="ECO:0000313" key="6">
    <source>
        <dbReference type="Proteomes" id="UP000315295"/>
    </source>
</evidence>
<feature type="signal peptide" evidence="3">
    <location>
        <begin position="1"/>
        <end position="24"/>
    </location>
</feature>
<name>A0A540KSF2_MALBA</name>
<protein>
    <recommendedName>
        <fullName evidence="4">Wall-associated receptor kinase galacturonan-binding domain-containing protein</fullName>
    </recommendedName>
</protein>
<comment type="caution">
    <text evidence="5">The sequence shown here is derived from an EMBL/GenBank/DDBJ whole genome shotgun (WGS) entry which is preliminary data.</text>
</comment>
<proteinExistence type="predicted"/>
<dbReference type="PANTHER" id="PTHR33491">
    <property type="entry name" value="OSJNBA0016N04.9 PROTEIN"/>
    <property type="match status" value="1"/>
</dbReference>
<keyword evidence="2 3" id="KW-0732">Signal</keyword>
<reference evidence="5 6" key="1">
    <citation type="journal article" date="2019" name="G3 (Bethesda)">
        <title>Sequencing of a Wild Apple (Malus baccata) Genome Unravels the Differences Between Cultivated and Wild Apple Species Regarding Disease Resistance and Cold Tolerance.</title>
        <authorList>
            <person name="Chen X."/>
        </authorList>
    </citation>
    <scope>NUCLEOTIDE SEQUENCE [LARGE SCALE GENOMIC DNA]</scope>
    <source>
        <strain evidence="6">cv. Shandingzi</strain>
        <tissue evidence="5">Leaves</tissue>
    </source>
</reference>
<accession>A0A540KSF2</accession>
<feature type="chain" id="PRO_5021944819" description="Wall-associated receptor kinase galacturonan-binding domain-containing protein" evidence="3">
    <location>
        <begin position="25"/>
        <end position="340"/>
    </location>
</feature>
<dbReference type="Pfam" id="PF13947">
    <property type="entry name" value="GUB_WAK_bind"/>
    <property type="match status" value="1"/>
</dbReference>
<evidence type="ECO:0000259" key="4">
    <source>
        <dbReference type="Pfam" id="PF13947"/>
    </source>
</evidence>
<dbReference type="GO" id="GO:0030247">
    <property type="term" value="F:polysaccharide binding"/>
    <property type="evidence" value="ECO:0007669"/>
    <property type="project" value="InterPro"/>
</dbReference>
<sequence length="340" mass="38126">MVAKLLTPITLFTLFLGLLAVASSQKPPIAKLNCQSQCGDVKIPYPFGIGAGCNINDDWFQIICDNSSSSPNPFLSRTKQEVLEISVEGRNTLKVTTPIAFSNCSNMPINCQTVNLEGSPFAYSIDNVFTVVGCDVTANITSNSDGHSISSGSDVFGTFMEVNATTMSSDTPRPYCQSYNDTVFRLECTCGGGYEGNPYLLNGCQDINECVLNKTCSRNKSSEIRGLVTYFNFSMEENRLFDILDARVKQEGVTDDILSVANLANRCLYMSGNRRPTMKEVAMELERIQKSVKASYNLQQNYNEVEYRRKEVTCPWILLRDQQGRVWMEVLIHRKIHYRY</sequence>